<gene>
    <name evidence="11" type="ORF">ACFFNX_21100</name>
</gene>
<evidence type="ECO:0000256" key="2">
    <source>
        <dbReference type="ARBA" id="ARBA00007783"/>
    </source>
</evidence>
<evidence type="ECO:0000256" key="9">
    <source>
        <dbReference type="RuleBase" id="RU361157"/>
    </source>
</evidence>
<organism evidence="11 12">
    <name type="scientific">Actinoallomurus acaciae</name>
    <dbReference type="NCBI Taxonomy" id="502577"/>
    <lineage>
        <taxon>Bacteria</taxon>
        <taxon>Bacillati</taxon>
        <taxon>Actinomycetota</taxon>
        <taxon>Actinomycetes</taxon>
        <taxon>Streptosporangiales</taxon>
        <taxon>Thermomonosporaceae</taxon>
        <taxon>Actinoallomurus</taxon>
    </lineage>
</organism>
<evidence type="ECO:0000256" key="3">
    <source>
        <dbReference type="ARBA" id="ARBA00022448"/>
    </source>
</evidence>
<feature type="transmembrane region" description="Helical" evidence="9">
    <location>
        <begin position="154"/>
        <end position="180"/>
    </location>
</feature>
<proteinExistence type="inferred from homology"/>
<comment type="subcellular location">
    <subcellularLocation>
        <location evidence="1">Cell inner membrane</location>
        <topology evidence="1">Multi-pass membrane protein</topology>
    </subcellularLocation>
    <subcellularLocation>
        <location evidence="9">Cell membrane</location>
        <topology evidence="9">Multi-pass membrane protein</topology>
    </subcellularLocation>
</comment>
<keyword evidence="7 9" id="KW-1133">Transmembrane helix</keyword>
<comment type="similarity">
    <text evidence="2 9">Belongs to the ABC-2 integral membrane protein family.</text>
</comment>
<dbReference type="PANTHER" id="PTHR30413:SF8">
    <property type="entry name" value="TRANSPORT PERMEASE PROTEIN"/>
    <property type="match status" value="1"/>
</dbReference>
<comment type="caution">
    <text evidence="11">The sequence shown here is derived from an EMBL/GenBank/DDBJ whole genome shotgun (WGS) entry which is preliminary data.</text>
</comment>
<protein>
    <recommendedName>
        <fullName evidence="9">Transport permease protein</fullName>
    </recommendedName>
</protein>
<keyword evidence="12" id="KW-1185">Reference proteome</keyword>
<name>A0ABV5YHZ9_9ACTN</name>
<dbReference type="Proteomes" id="UP001589627">
    <property type="component" value="Unassembled WGS sequence"/>
</dbReference>
<evidence type="ECO:0000256" key="5">
    <source>
        <dbReference type="ARBA" id="ARBA00022519"/>
    </source>
</evidence>
<accession>A0ABV5YHZ9</accession>
<evidence type="ECO:0000256" key="4">
    <source>
        <dbReference type="ARBA" id="ARBA00022475"/>
    </source>
</evidence>
<feature type="domain" description="ABC transmembrane type-2" evidence="10">
    <location>
        <begin position="79"/>
        <end position="307"/>
    </location>
</feature>
<evidence type="ECO:0000259" key="10">
    <source>
        <dbReference type="PROSITE" id="PS51012"/>
    </source>
</evidence>
<feature type="transmembrane region" description="Helical" evidence="9">
    <location>
        <begin position="82"/>
        <end position="103"/>
    </location>
</feature>
<evidence type="ECO:0000256" key="1">
    <source>
        <dbReference type="ARBA" id="ARBA00004429"/>
    </source>
</evidence>
<sequence length="356" mass="39494">MSHPERLGASGGGPVHAIAEPPLLNGQRSLAEFAAARGLTQSAARPPLGSYISQLWQRRHFIWAFASAKSVAMYTESRLGQLWQVLTPLLNAAVYYLIFGLLLGRSGDVTKYIPFLVIGIFFFHFTQRSITQGAKSVQTNMSLIRALHFPRATLPFSFTIVELQQLFAAMAVMVVILLGFGEYPAVSWVLIVPVLLLMLVFNMGVSLIVARIGAFVPDLSQLLPFILRTWLYFSGIMFSMYALAGKLPVWATRLMGANPGSVYVELARRALMPSYRKDLHGMEVKSAAKCAAPIREGLVGKALTKANDAHTSACRQHTALVSMNHTIWFWAIGWAVVAFVIGFWYFYRAEERYGRG</sequence>
<reference evidence="11 12" key="1">
    <citation type="submission" date="2024-09" db="EMBL/GenBank/DDBJ databases">
        <authorList>
            <person name="Sun Q."/>
            <person name="Mori K."/>
        </authorList>
    </citation>
    <scope>NUCLEOTIDE SEQUENCE [LARGE SCALE GENOMIC DNA]</scope>
    <source>
        <strain evidence="11 12">TBRC 0563</strain>
    </source>
</reference>
<dbReference type="EMBL" id="JBHLZP010000153">
    <property type="protein sequence ID" value="MFB9834687.1"/>
    <property type="molecule type" value="Genomic_DNA"/>
</dbReference>
<keyword evidence="5" id="KW-0997">Cell inner membrane</keyword>
<evidence type="ECO:0000313" key="12">
    <source>
        <dbReference type="Proteomes" id="UP001589627"/>
    </source>
</evidence>
<keyword evidence="4 9" id="KW-1003">Cell membrane</keyword>
<feature type="transmembrane region" description="Helical" evidence="9">
    <location>
        <begin position="109"/>
        <end position="126"/>
    </location>
</feature>
<feature type="transmembrane region" description="Helical" evidence="9">
    <location>
        <begin position="327"/>
        <end position="347"/>
    </location>
</feature>
<keyword evidence="6 9" id="KW-0812">Transmembrane</keyword>
<dbReference type="InterPro" id="IPR013525">
    <property type="entry name" value="ABC2_TM"/>
</dbReference>
<dbReference type="PANTHER" id="PTHR30413">
    <property type="entry name" value="INNER MEMBRANE TRANSPORT PERMEASE"/>
    <property type="match status" value="1"/>
</dbReference>
<dbReference type="InterPro" id="IPR047817">
    <property type="entry name" value="ABC2_TM_bact-type"/>
</dbReference>
<evidence type="ECO:0000256" key="8">
    <source>
        <dbReference type="ARBA" id="ARBA00023136"/>
    </source>
</evidence>
<feature type="transmembrane region" description="Helical" evidence="9">
    <location>
        <begin position="186"/>
        <end position="210"/>
    </location>
</feature>
<keyword evidence="8 9" id="KW-0472">Membrane</keyword>
<evidence type="ECO:0000256" key="6">
    <source>
        <dbReference type="ARBA" id="ARBA00022692"/>
    </source>
</evidence>
<evidence type="ECO:0000313" key="11">
    <source>
        <dbReference type="EMBL" id="MFB9834687.1"/>
    </source>
</evidence>
<evidence type="ECO:0000256" key="7">
    <source>
        <dbReference type="ARBA" id="ARBA00022989"/>
    </source>
</evidence>
<feature type="transmembrane region" description="Helical" evidence="9">
    <location>
        <begin position="222"/>
        <end position="244"/>
    </location>
</feature>
<keyword evidence="3 9" id="KW-0813">Transport</keyword>
<dbReference type="RefSeq" id="WP_378204761.1">
    <property type="nucleotide sequence ID" value="NZ_JBHLZP010000153.1"/>
</dbReference>
<dbReference type="Pfam" id="PF01061">
    <property type="entry name" value="ABC2_membrane"/>
    <property type="match status" value="1"/>
</dbReference>
<dbReference type="PROSITE" id="PS51012">
    <property type="entry name" value="ABC_TM2"/>
    <property type="match status" value="1"/>
</dbReference>